<dbReference type="CDD" id="cd07306">
    <property type="entry name" value="Porin3_VDAC"/>
    <property type="match status" value="1"/>
</dbReference>
<evidence type="ECO:0000313" key="10">
    <source>
        <dbReference type="Proteomes" id="UP000436088"/>
    </source>
</evidence>
<comment type="caution">
    <text evidence="9">The sequence shown here is derived from an EMBL/GenBank/DDBJ whole genome shotgun (WGS) entry which is preliminary data.</text>
</comment>
<comment type="similarity">
    <text evidence="2">Belongs to the eukaryotic mitochondrial porin (TC 1.B.8.1) family.</text>
</comment>
<dbReference type="EMBL" id="VEPZ02001024">
    <property type="protein sequence ID" value="KAE8701037.1"/>
    <property type="molecule type" value="Genomic_DNA"/>
</dbReference>
<dbReference type="GO" id="GO:0015288">
    <property type="term" value="F:porin activity"/>
    <property type="evidence" value="ECO:0007669"/>
    <property type="project" value="UniProtKB-KW"/>
</dbReference>
<accession>A0A6A3ABI0</accession>
<dbReference type="Pfam" id="PF01459">
    <property type="entry name" value="Porin_3"/>
    <property type="match status" value="1"/>
</dbReference>
<dbReference type="FunFam" id="2.40.160.10:FF:000003">
    <property type="entry name" value="Outer mitochondrial membrane protein porin"/>
    <property type="match status" value="1"/>
</dbReference>
<proteinExistence type="inferred from homology"/>
<reference evidence="9" key="1">
    <citation type="submission" date="2019-09" db="EMBL/GenBank/DDBJ databases">
        <title>Draft genome information of white flower Hibiscus syriacus.</title>
        <authorList>
            <person name="Kim Y.-M."/>
        </authorList>
    </citation>
    <scope>NUCLEOTIDE SEQUENCE [LARGE SCALE GENOMIC DNA]</scope>
    <source>
        <strain evidence="9">YM2019G1</strain>
    </source>
</reference>
<keyword evidence="5" id="KW-0812">Transmembrane</keyword>
<sequence>MCKSKSLPLSHAPLLCARVSLTVSPGSFVVCKVSPGSFAVYKGKPYSFPMFLCCVQGLKETYSASIDISKEVLPALLAEYASSSPKENKMGKGPGLYTEIGKKARDLLYKDYQTDQKFTLTTTSPTGVAITSAGTKKGELFLADVNTQLKNKNVTTDIKVDTNSNLFTTITVDEPAPGLKTIFSFRVPDQRSGKIELQYLHEYSGISSSIGLTANPVVNFSGVLGTNVLAFGTDISFDTKTGNFTKCNAGLSFTNADLTASLALNEKGDSVNASYYHIVNPFTNTAVGAEVTHSFSTNVNTITVGTQHALDPLTTVKARVNNVGKAGALIQHEWRPKSLFTVSGEVDTKSIDKSPKVGLALALKP</sequence>
<evidence type="ECO:0000256" key="6">
    <source>
        <dbReference type="ARBA" id="ARBA00023065"/>
    </source>
</evidence>
<keyword evidence="7" id="KW-0626">Porin</keyword>
<dbReference type="PROSITE" id="PS00558">
    <property type="entry name" value="EUKARYOTIC_PORIN"/>
    <property type="match status" value="1"/>
</dbReference>
<dbReference type="Proteomes" id="UP000436088">
    <property type="component" value="Unassembled WGS sequence"/>
</dbReference>
<keyword evidence="4" id="KW-1134">Transmembrane beta strand</keyword>
<protein>
    <submittedName>
        <fullName evidence="9">Mitochondrial outer membrane protein porin of 34 kDa</fullName>
    </submittedName>
</protein>
<dbReference type="AlphaFoldDB" id="A0A6A3ABI0"/>
<name>A0A6A3ABI0_HIBSY</name>
<dbReference type="PANTHER" id="PTHR11743:SF60">
    <property type="entry name" value="MITOCHONDRIAL OUTER MEMBRANE PROTEIN PORIN 1"/>
    <property type="match status" value="1"/>
</dbReference>
<evidence type="ECO:0000256" key="4">
    <source>
        <dbReference type="ARBA" id="ARBA00022452"/>
    </source>
</evidence>
<gene>
    <name evidence="9" type="ORF">F3Y22_tig00110548pilonHSYRG00019</name>
</gene>
<dbReference type="GO" id="GO:0005741">
    <property type="term" value="C:mitochondrial outer membrane"/>
    <property type="evidence" value="ECO:0007669"/>
    <property type="project" value="InterPro"/>
</dbReference>
<evidence type="ECO:0000256" key="3">
    <source>
        <dbReference type="ARBA" id="ARBA00022448"/>
    </source>
</evidence>
<dbReference type="GO" id="GO:0009617">
    <property type="term" value="P:response to bacterium"/>
    <property type="evidence" value="ECO:0007669"/>
    <property type="project" value="UniProtKB-ARBA"/>
</dbReference>
<keyword evidence="8" id="KW-0472">Membrane</keyword>
<organism evidence="9 10">
    <name type="scientific">Hibiscus syriacus</name>
    <name type="common">Rose of Sharon</name>
    <dbReference type="NCBI Taxonomy" id="106335"/>
    <lineage>
        <taxon>Eukaryota</taxon>
        <taxon>Viridiplantae</taxon>
        <taxon>Streptophyta</taxon>
        <taxon>Embryophyta</taxon>
        <taxon>Tracheophyta</taxon>
        <taxon>Spermatophyta</taxon>
        <taxon>Magnoliopsida</taxon>
        <taxon>eudicotyledons</taxon>
        <taxon>Gunneridae</taxon>
        <taxon>Pentapetalae</taxon>
        <taxon>rosids</taxon>
        <taxon>malvids</taxon>
        <taxon>Malvales</taxon>
        <taxon>Malvaceae</taxon>
        <taxon>Malvoideae</taxon>
        <taxon>Hibiscus</taxon>
    </lineage>
</organism>
<keyword evidence="3" id="KW-0813">Transport</keyword>
<evidence type="ECO:0000256" key="1">
    <source>
        <dbReference type="ARBA" id="ARBA00004370"/>
    </source>
</evidence>
<dbReference type="InterPro" id="IPR023614">
    <property type="entry name" value="Porin_dom_sf"/>
</dbReference>
<dbReference type="GO" id="GO:0046930">
    <property type="term" value="C:pore complex"/>
    <property type="evidence" value="ECO:0007669"/>
    <property type="project" value="UniProtKB-KW"/>
</dbReference>
<evidence type="ECO:0000256" key="5">
    <source>
        <dbReference type="ARBA" id="ARBA00022692"/>
    </source>
</evidence>
<dbReference type="InterPro" id="IPR001925">
    <property type="entry name" value="Porin_Euk"/>
</dbReference>
<keyword evidence="6" id="KW-0406">Ion transport</keyword>
<comment type="subcellular location">
    <subcellularLocation>
        <location evidence="1">Membrane</location>
    </subcellularLocation>
</comment>
<evidence type="ECO:0000256" key="8">
    <source>
        <dbReference type="ARBA" id="ARBA00023136"/>
    </source>
</evidence>
<dbReference type="GO" id="GO:0008308">
    <property type="term" value="F:voltage-gated monoatomic anion channel activity"/>
    <property type="evidence" value="ECO:0007669"/>
    <property type="project" value="InterPro"/>
</dbReference>
<evidence type="ECO:0000256" key="7">
    <source>
        <dbReference type="ARBA" id="ARBA00023114"/>
    </source>
</evidence>
<dbReference type="Gene3D" id="2.40.160.10">
    <property type="entry name" value="Porin"/>
    <property type="match status" value="1"/>
</dbReference>
<keyword evidence="10" id="KW-1185">Reference proteome</keyword>
<evidence type="ECO:0000256" key="2">
    <source>
        <dbReference type="ARBA" id="ARBA00009624"/>
    </source>
</evidence>
<evidence type="ECO:0000313" key="9">
    <source>
        <dbReference type="EMBL" id="KAE8701037.1"/>
    </source>
</evidence>
<dbReference type="PANTHER" id="PTHR11743">
    <property type="entry name" value="VOLTAGE-DEPENDENT ANION-SELECTIVE CHANNEL"/>
    <property type="match status" value="1"/>
</dbReference>
<dbReference type="InterPro" id="IPR027246">
    <property type="entry name" value="Porin_Euk/Tom40"/>
</dbReference>